<dbReference type="PANTHER" id="PTHR38340:SF1">
    <property type="entry name" value="S-LAYER PROTEIN"/>
    <property type="match status" value="1"/>
</dbReference>
<dbReference type="InterPro" id="IPR018511">
    <property type="entry name" value="Hemolysin-typ_Ca-bd_CS"/>
</dbReference>
<dbReference type="PANTHER" id="PTHR38340">
    <property type="entry name" value="S-LAYER PROTEIN"/>
    <property type="match status" value="1"/>
</dbReference>
<evidence type="ECO:0000256" key="2">
    <source>
        <dbReference type="ARBA" id="ARBA00022525"/>
    </source>
</evidence>
<feature type="region of interest" description="Disordered" evidence="4">
    <location>
        <begin position="94"/>
        <end position="142"/>
    </location>
</feature>
<comment type="caution">
    <text evidence="6">The sequence shown here is derived from an EMBL/GenBank/DDBJ whole genome shotgun (WGS) entry which is preliminary data.</text>
</comment>
<feature type="domain" description="DUF4347" evidence="5">
    <location>
        <begin position="235"/>
        <end position="370"/>
    </location>
</feature>
<evidence type="ECO:0000256" key="3">
    <source>
        <dbReference type="ARBA" id="ARBA00022837"/>
    </source>
</evidence>
<dbReference type="Pfam" id="PF00353">
    <property type="entry name" value="HemolysinCabind"/>
    <property type="match status" value="17"/>
</dbReference>
<accession>A0ABS2W4R6</accession>
<gene>
    <name evidence="6" type="ORF">JW498_04170</name>
</gene>
<dbReference type="InterPro" id="IPR050557">
    <property type="entry name" value="RTX_toxin/Mannuronan_C5-epim"/>
</dbReference>
<feature type="region of interest" description="Disordered" evidence="4">
    <location>
        <begin position="5910"/>
        <end position="6007"/>
    </location>
</feature>
<dbReference type="Gene3D" id="2.150.10.10">
    <property type="entry name" value="Serralysin-like metalloprotease, C-terminal"/>
    <property type="match status" value="9"/>
</dbReference>
<dbReference type="InterPro" id="IPR053786">
    <property type="entry name" value="LEPRxLL_CS"/>
</dbReference>
<evidence type="ECO:0000256" key="1">
    <source>
        <dbReference type="ARBA" id="ARBA00004613"/>
    </source>
</evidence>
<comment type="subcellular location">
    <subcellularLocation>
        <location evidence="1">Secreted</location>
    </subcellularLocation>
</comment>
<evidence type="ECO:0000259" key="5">
    <source>
        <dbReference type="Pfam" id="PF14252"/>
    </source>
</evidence>
<dbReference type="Gene3D" id="2.160.20.160">
    <property type="match status" value="1"/>
</dbReference>
<dbReference type="InterPro" id="IPR011049">
    <property type="entry name" value="Serralysin-like_metalloprot_C"/>
</dbReference>
<keyword evidence="7" id="KW-1185">Reference proteome</keyword>
<name>A0ABS2W4R6_9GAMM</name>
<dbReference type="Proteomes" id="UP000760472">
    <property type="component" value="Unassembled WGS sequence"/>
</dbReference>
<evidence type="ECO:0000313" key="6">
    <source>
        <dbReference type="EMBL" id="MBN0986548.1"/>
    </source>
</evidence>
<proteinExistence type="predicted"/>
<feature type="compositionally biased region" description="Low complexity" evidence="4">
    <location>
        <begin position="5971"/>
        <end position="5985"/>
    </location>
</feature>
<dbReference type="PROSITE" id="PS00330">
    <property type="entry name" value="HEMOLYSIN_CALCIUM"/>
    <property type="match status" value="6"/>
</dbReference>
<feature type="region of interest" description="Disordered" evidence="4">
    <location>
        <begin position="1"/>
        <end position="20"/>
    </location>
</feature>
<evidence type="ECO:0000256" key="4">
    <source>
        <dbReference type="SAM" id="MobiDB-lite"/>
    </source>
</evidence>
<dbReference type="InterPro" id="IPR001343">
    <property type="entry name" value="Hemolysn_Ca-bd"/>
</dbReference>
<dbReference type="NCBIfam" id="NF012209">
    <property type="entry name" value="LEPR-8K"/>
    <property type="match status" value="1"/>
</dbReference>
<reference evidence="6 7" key="1">
    <citation type="submission" date="2021-02" db="EMBL/GenBank/DDBJ databases">
        <title>A novel species of genus Amphritea isolated from a fishpond in China.</title>
        <authorList>
            <person name="Lu H."/>
        </authorList>
    </citation>
    <scope>NUCLEOTIDE SEQUENCE [LARGE SCALE GENOMIC DNA]</scope>
    <source>
        <strain evidence="6 7">RP18W</strain>
    </source>
</reference>
<dbReference type="PRINTS" id="PR00313">
    <property type="entry name" value="CABNDNGRPT"/>
</dbReference>
<feature type="compositionally biased region" description="Acidic residues" evidence="4">
    <location>
        <begin position="114"/>
        <end position="132"/>
    </location>
</feature>
<dbReference type="Pfam" id="PF14252">
    <property type="entry name" value="DUF4347"/>
    <property type="match status" value="1"/>
</dbReference>
<organism evidence="6 7">
    <name type="scientific">Amphritea pacifica</name>
    <dbReference type="NCBI Taxonomy" id="2811233"/>
    <lineage>
        <taxon>Bacteria</taxon>
        <taxon>Pseudomonadati</taxon>
        <taxon>Pseudomonadota</taxon>
        <taxon>Gammaproteobacteria</taxon>
        <taxon>Oceanospirillales</taxon>
        <taxon>Oceanospirillaceae</taxon>
        <taxon>Amphritea</taxon>
    </lineage>
</organism>
<dbReference type="RefSeq" id="WP_205212979.1">
    <property type="nucleotide sequence ID" value="NZ_JAFFZP010000004.1"/>
</dbReference>
<feature type="compositionally biased region" description="Basic residues" evidence="4">
    <location>
        <begin position="8"/>
        <end position="20"/>
    </location>
</feature>
<dbReference type="SUPFAM" id="SSF51120">
    <property type="entry name" value="beta-Roll"/>
    <property type="match status" value="11"/>
</dbReference>
<dbReference type="InterPro" id="IPR025592">
    <property type="entry name" value="DUF4347"/>
</dbReference>
<protein>
    <submittedName>
        <fullName evidence="6">DUF4347 domain-containing protein</fullName>
    </submittedName>
</protein>
<evidence type="ECO:0000313" key="7">
    <source>
        <dbReference type="Proteomes" id="UP000760472"/>
    </source>
</evidence>
<keyword evidence="3" id="KW-0106">Calcium</keyword>
<dbReference type="EMBL" id="JAFFZP010000004">
    <property type="protein sequence ID" value="MBN0986548.1"/>
    <property type="molecule type" value="Genomic_DNA"/>
</dbReference>
<keyword evidence="2" id="KW-0964">Secreted</keyword>
<sequence length="6087" mass="637406">MNNFFGKGKSKKARKASKQKQKLQLEALENRVLLSADLGIVASDLQQPGSADVIASELQPEVAGSAEFEPETIAVDSSLTRLADTLVKANSSAGVNAEALPSGDDTAENPAADEPSDDSAPEADAAQSDDADSVSKDAESADATDVALSPAALYLAQQVQAKEIVIVDASVPQIESVINELFNRPESDLQQVMNTVSNGDVMQPLPVSDAEQDESAAENPASLIGLSVDDQVRFNAGREVKVFVLDSTQDGIAQISSILDYFDQVAAIHLLSHGAAGALFLGNAQLNSQQLRQNQQQIKRWGNALSADGDLLLYGCDVAEGVEGGQFIEQLSLITGADVAASDDDTGNAPGADWDLEQHTGQIEATSLSSEVMRGVLATTPTTGNDILTNPTGTIKGLAGNDTYDFNTLPVSKVTVSEVKNEGTDTLDLSGISANLTITIKKDQVVEVKNSSGTVMITASYIENIIGGSGNDTFYVQKGAELKGYLDGGAGTNTLSYTDPDAGLISDKSYTGAVLVDFGSNADQNGKATAIDSFALNGMLNIDAVIGGKTTDFLKGGSGADDLSGGKGDDALSGNAGIDTLRGDAGDDWLDGGAATDTVEGGAGNDTLLASAGGDDLSGGSGDDIYQFSDAADWNGTRVTESASGGTDSLDFSLVSADLTFTLNDMAATGATISATGKTVSAVKQVEKLIAGSAINNFNFQNSWADQLLIEATETATVNLNFSAVTSDLYFTFRADGSVEIADTANRSGGHRVIVTNADTITGGAGTNTFIFEKGASFSGDITGGAATNIIDYSRFGVAIDLKTNTAPPGISGVVSGSFEIIGSVKQDLLVADAAGQSLAGGRGDDYLIGGAQADTLSGGSGDDTFSGGAGSDSFDGGKGDDRYYFSDGWGQDSGITEGVNGGADTISFAGMDAVAATADLAAVDAILAVTQDLTFSFDAGALAVADTASNTLAVAATSMPYIESLLGGSGNNRYEFRNNWWQGGSRSISLDDTASANGTLDFSAVTTDLKFVISDDNGVTLVTVTTVVNDVVYSVTARGVENLIGGQGDNQYLFAAGASLSGDLTGFSATGTATLDFSDYDEAVAVDLTAATATAVADINQKLVGGTLSNINHLTGSDYDDSLSGDGGANTLAGGAGDDTLKGAGGADILIGGTGSDSLEGGIGDDTYQVDSQWGKLDIGLSPTQTDTISDSSGSNTLDLTAISKDLKLTFSDDATSGTNLSIAVALGGPLSNKIQLNQAGSGWTINRHSSAGDDTVIVNDGVTFDGTLNTGGGQDLLDYFNGSDISGGYKSSVSVDLENGTATGFTAVSGIEDIYGSFSGGADSLTGDAGDNHFYVGTWGELDGDAGRQHSIDGGSDGNDTVSFITYDQSDFAIVADLSAGTVTHEKADTTVQTLAGLVGIENLTGGAGDDTLIGDALANILNGGAGDDSLQGGAGDDIYVFDAGFGLDSVIDALDEGDDTLDFSAVSAPLTFNNGRVDATEVDLSSALTHAVTVTDGSNTLTTDFNVERFAGVKAADTLQQANVTLSTAVQDDIISGLEALKAVVDGLSSGYTEFSNLMQLDLPLIGTALGDLLKHGDGTVVDFTTVIGEQLQIRIDALKTLFWGDVAATVNDGNSSNTDTLLALTDSGGNPLFRISENTRLLEFATTLDLFQSTESLGLDLGGSLSTIPGLTVDLNPDVTTTGTFDFAFGVLPADPAVPDSNLSFHVADPTLNLTVSLSDSAINAGLDFGIIAASVADGSLAMTLDLGLTAQGDLSEQILLDALDSGVPAVSLDSLFALKTGPATGITAELPVSVDVSGLGIDLPTLPTIVLTTPEFPTFPSLADLTGLFANLDWQLPDLSELLDLSSISMDQLFTMLRSGLSYLVDNFDFSMQIPGINLSLDDIFKNIPGLDLGLQNFLDNLLAPLDSFDLTLGLQGLADYLNAELAKLLPDFPALALPQFDFGWDGFSLDIGFDFDVNLADLLAAMSLPELALGFDFDLADLAAFLDLPAGFDPAQLGITMAADGTLLVDADLDINLDLEFAVQEYVKAVALNSGPSGLDIQDYAFIGDDTQIAIEARAGGENIDVEASLSISDSLPAIGFWIEDGSAIVEAAAAIVLPQVSNGRYQLSGFDIADFDFSAGGEANIDLPMFLGTGSLPMGGSQADLNGDGYADNVLHAGFDFDLSGLSGQEVIAPNFAGFNLIAFLNDPATILAGLEGMFGGIKSVMADQLGQLGLPFIGDVLKDSGAFVDQLRDSMLGVKSGGVYASGSLGKSLEDAATNGDDVISLIRTAMFNELGDYLQVAATDTDGNPLFDELGNLMYRDVLSADDIGLELTPEGALTFNVLLAGSVFEGLAAYRVRYSAADPTIIEKRYLEAPINFDLSAPGLGLKTGPNDKIEISLDYFFGLGFGLDQSGFFLDTAGVTEAGEELGLTLDASLSDGTSLMGTLGFLQMSLTEVDDSDGNSGLRGKITIDLTDNDDDRWRVGEALEMAALISADANVDLFATLDMDFGGQSISLPGAHTTVHYDQELANISWSTGSSFSASFFEAPQVVLEDVTIDVGDLFSGFIGPIALELDPFLGKDSELRRVIDILTTDVDLGVAKLNLLDIAVIAMNAKSPGTGDTLRTTITALKAVSDFITLASEAAQSNTPIEVNFGTFELGGSLVTSDSTAIATTDFNQKGTQQNSTDAVNNSSASASQKKLVTQLGSSPGSIMFPIMYDPMTAIGLLLGKDVDLFIYDTPDIDFLVEYEQSFPIFTGLNAVIKGSLEAYSDFFFGFDTTGIRSWFTKFEASDYDFDAAVGNLGDIFDGFFIADWAVSDTGVLQENNDVPEVVLNVTFAAGAALGIGGLVEAGVLGGIEAQIGLNLHDLPKSGTGGENQPPAIYDGKIRFDEIGTIIQHNPLCLFDMEGAIKAFLEAYLWVGVKVFGSKITLFEASKRFVEVTLATFEWTCPEFPDPEVATIQNGVMTLAYKDADGNRAAQEQYTVTMADVDLTNDSVDNPVAMIMVTGNGHTEYFDPNLVTKIVSSGTDGQDIFEIDSSIDADLEIHGAGGDDYIIITGKQNDNRSRKLFGEDGNDTLIGTDMADTIDGGSGNDNIRSKKGVDILYGGSGDDFIWAEGDSVGTTGLTAGFSNYIDAGDGADRVLGGDGADRIITGAGDDTIDAGAGADNIDSGDGNDYIDAGTGADIIVAGAGDDGLNWETGDGADSFAGGSGTDEIFMAGYQINPEQFYETDTSNYIVDDAQTDTVQVSDAAGNTNIAWQHGSDAAVTLTSSGVETLSLDTGRGADDIYVGNLKNTPTDSVKVSTGTTRTLVTESRTVKVRNADGDLVDGSETQDFKILQVSDDNAIDTVHVEGTESADNYLVSTVESTGIDGEAQTAIRYEQLDGGSDVAGNPTSHVIVDVYDLEASDQSKLETLGGDDSIDAQGVTQQLVSELFLDGGADNDTIVGSSLAGTSDVIVGGTGSDRLTGAVGVDKFYEQSVIGDSNNAGDVDVLVETRDAYFTLSDNLLVIDDSALSNQYGNETEIFAQIFENVELTGLDSANRFELTNWSGSGILDGGKGGDSYTLELAQLANGRQYLNINDTGASGTDTLLYSGSAGKDTIQLDTVYKRDEDVDKRFTDNRWDSYGDHGDGLLIAHFDASNNFTKVNLDDEDSLMQVNTASLSAGNDYQVVNYNSVEEVTVHGGDEQDKFISDGTAAQVDVYGDDGDDLFYVGSVLSTDTVLVEGQEVTIVLEITDGANVNGSAFFGGEGDDYFEVNHNAADIGLYGDNGDDTFFVKALLTLDDDGELLDLDSGTASVSGVSQGQNPNDTREVDVDTLVYVENANIAIDGGAGFDSVALVGTVLSDTFYVYVEQDATTGETVQRIYGAGVKLQKLLNIERLQLLTGGGDDTVYLYGVDMGLIGDMVVKTGTGSDTIQIGGPEQIIDLNYPKNSDLFYSGVEGFEVDQDAEGNYLYAGLVSGMPFYRIDEVDRVVPFIVTNPARTIQVTMPESYDINAFVSPVLIDGGEGTNDQVIVNNQQGASNIRFANTELQRKEVSFDYSQFALSSGATDFVGTMLADSSTSAVAQELLSSAAGDYIRFQDRYYDTGLVSQLAGDQLSQLVIPEGLSYFNIQNTLQSDGSISYARDELIDLAAQFNLTLDWVIVNHPDPTRADPNGDGDYSDGEKLYELKGIKTANGDTVAFEAQHKETVLFDISGNVTELKDLTALTLKTTSALTVDFSAGAVTQVQTVRADAMNTLGVIGAAPELHMTGINEITLNLSEQDPVNGSVLEIDNNLLGSAATLSLNDKLLVQGGSERDDIRILQTAAEVVVHGNAGDDQITVGNNGRMDQIADQVYLFGDAGADSIILDREQDASDADVTIDKKLLQHSSGFEQLSRITSALSLDNITTAENQLLEDNLKAASLSYGDAAFAVSYSDLDTAASKIAEDALTQLLAVTQAAKTELATSVGDAADTLRLNDQQLLENQVKLYTRARYYEDNSTDDAILDKLTALGLQAQFTVTYTYNILGINFGPFTATSVNGSLQAGFNAAEEWLRTFGSKVSISDSDGNPQTINLDAAGNRSALQQLLEDSNGNSDIYSLINDAINKNRQTVFTASESDGNWLDVDFKLELVSTSVHQSNDNKVRAYAKIYDTLVNDYIGTRQIYSDLLLDRGLSSSQINTLYNTYNSSTAIQGFNINDPLAGGKAYYSSDLVGSVDAVSIDLSADILAHRSATVQTQLNNMDLTISNSFADQYDDKFDALIAKIQSALSNGDYAQSTLSAISDDLAALISDTNPYSGSGLSADKQMVLAPVYNLLLGNTENGLSGLLSAAVSLRAAMAGTDFTAIQNAAAAAAQYSDYEALYQTANYAQAQSAYSQASALIDSYLIYTAGQPDMENLPATVTDVLRQIKILDRAATRFDAFVDALNGGFDFNAFRSSYLANQLAVQKFVADHPEYVGYLQSEARYEAMTGSLTQDASDTITLAALNEQQYNLLLAARDQAVTDYNSLVTYLQSAYTVTLNYWWFSRTIQLDYTVDFRYVQQKALVERLNTQLAQAQSYYSDSDSQINRLNSLLSGYQGTETTLEGKIAALGTLYEQQKDELNAQYLVLKELSSFAVEVIKARGPNQNIDGFADDSSLISEMISFYDEYSIIDEDATRDPIDISQFLTEIRDDQGNLVRSTTQSSVIFKEDSRDYAAVTSVSGMAVGDAAVHVGFDDVETLTVKTGAGNDTVQVLDTLGQSTAEVYVQTGGGNDEITVSDENNTTDGIVSQLLVDAGSGSNRLHINDIAESSGEQITMNNSERAGYTSVTGIATGQIHYRGSYGQGVIMQAGNGNDDISIDGVIADAPTTILAGGGDDDITVTANTTRSGTDNTTLTLHGELGEDRIDATASGFAVTVQGNQGADSIYGSVFDDDLSGNAGDDLIIAGLGADLVSGDSGDDIIFGDLGEVFLADGVTVWDSRIARNQLTKIETPVTGGAADTIEGGSDNDIIIGGAGGDLISDSGGNDLVIGDYGVVTYLAGMALAVASRVSNDGDGDTITLLAGDNIVLGGYGGDTITTANGNDIVMGDNGQLDYLSGIVNRISTTDTAETTGGIDTIEAGDGDNRVFGGTHGDDIDSGTGNSILMGDNGFVQLNSTGDQLVEVVSELSTLGGNDDINARGGNNLAFGSVGDDRIETGAGDDVIFGDNGEPVYVNGQAVSYHTTDTSEATSGNDTLISGAGVDLIFGGLGDDTIEGGAGNDNIVGDLGQADFTTGDSDPTTIDQVFSFRSDIGGDDEIYGGDDSDVIIGGAKADALYGEGGDDFISGDGGLAIFQNSRLISAEASELFIGGDDLLNGGPGNDLMFGGFGSDLFYGNLSEDLIIGEYGRALISSSSGGFQSGVSAIRFGQGKLDIIASTQFSLYSDRLSETGYQPLQKLAPAVAPFIPLRFEGSEGDTDLYSETKTRHHGSRTAAHGSDQQQSPGDDEDNICLDNQGQSVDCPVEEPATEQPANATQQPEAPQGQPEAGQGSEDNSANNRHGAGHETEQQTTDFRSIETDTVAAIAALAGWKLARGERSQSGRLAEKGFSQLRHQQRRVKRWDEASQRFIAAETISSAAGNDWLQALKSNTKH</sequence>